<dbReference type="EMBL" id="MVHG01000082">
    <property type="protein sequence ID" value="ORA09111.1"/>
    <property type="molecule type" value="Genomic_DNA"/>
</dbReference>
<evidence type="ECO:0000313" key="1">
    <source>
        <dbReference type="EMBL" id="ORA09111.1"/>
    </source>
</evidence>
<comment type="caution">
    <text evidence="1">The sequence shown here is derived from an EMBL/GenBank/DDBJ whole genome shotgun (WGS) entry which is preliminary data.</text>
</comment>
<reference evidence="1 2" key="1">
    <citation type="submission" date="2016-12" db="EMBL/GenBank/DDBJ databases">
        <title>The new phylogeny of genus Mycobacterium.</title>
        <authorList>
            <person name="Tortoli E."/>
            <person name="Trovato A."/>
            <person name="Cirillo D.M."/>
        </authorList>
    </citation>
    <scope>NUCLEOTIDE SEQUENCE [LARGE SCALE GENOMIC DNA]</scope>
    <source>
        <strain evidence="1 2">DSM 45069</strain>
    </source>
</reference>
<name>A0A1W9Z8M7_MYCAI</name>
<sequence length="309" mass="34759">MPDLRDLSPHDNYSLYSGDDLEDLIRQAIRASATDWNDFVAINTAPTPMCKADGTRVSKPLVMKYVPTNRAKDYLPAHGHPPLTTPADVYRNGVRSPTPNFFIGDNFYTWGKAVYVIGINQPLSTAIYGRVGMIAALNLSDEQPWSAFDVRYPVHAALYLEWLRRQPHYPVAALTFDTGHWLHGLRNKFRADFKIDVVMCKPDEQDAAKWYTAETDTWLCVGDFEPADMPGKWKLVDQNYSQRFHDVRMVVVGEEEFVTPANPKNPPRAPDPPASRVAELELSGSPPLGVPMQGIADAYWQGQIVRVQS</sequence>
<gene>
    <name evidence="1" type="ORF">BST14_22680</name>
</gene>
<dbReference type="OrthoDB" id="5189668at2"/>
<proteinExistence type="predicted"/>
<accession>A0A1W9Z8M7</accession>
<dbReference type="RefSeq" id="WP_083066587.1">
    <property type="nucleotide sequence ID" value="NZ_MVHG01000082.1"/>
</dbReference>
<dbReference type="AlphaFoldDB" id="A0A1W9Z8M7"/>
<organism evidence="1 2">
    <name type="scientific">Mycobacterium arosiense ATCC BAA-1401 = DSM 45069</name>
    <dbReference type="NCBI Taxonomy" id="1265311"/>
    <lineage>
        <taxon>Bacteria</taxon>
        <taxon>Bacillati</taxon>
        <taxon>Actinomycetota</taxon>
        <taxon>Actinomycetes</taxon>
        <taxon>Mycobacteriales</taxon>
        <taxon>Mycobacteriaceae</taxon>
        <taxon>Mycobacterium</taxon>
        <taxon>Mycobacterium avium complex (MAC)</taxon>
    </lineage>
</organism>
<keyword evidence="2" id="KW-1185">Reference proteome</keyword>
<dbReference type="Proteomes" id="UP000192707">
    <property type="component" value="Unassembled WGS sequence"/>
</dbReference>
<evidence type="ECO:0000313" key="2">
    <source>
        <dbReference type="Proteomes" id="UP000192707"/>
    </source>
</evidence>
<protein>
    <submittedName>
        <fullName evidence="1">Uncharacterized protein</fullName>
    </submittedName>
</protein>